<reference evidence="3" key="2">
    <citation type="submission" date="2015-01" db="EMBL/GenBank/DDBJ databases">
        <title>Evolutionary Origins and Diversification of the Mycorrhizal Mutualists.</title>
        <authorList>
            <consortium name="DOE Joint Genome Institute"/>
            <consortium name="Mycorrhizal Genomics Consortium"/>
            <person name="Kohler A."/>
            <person name="Kuo A."/>
            <person name="Nagy L.G."/>
            <person name="Floudas D."/>
            <person name="Copeland A."/>
            <person name="Barry K.W."/>
            <person name="Cichocki N."/>
            <person name="Veneault-Fourrey C."/>
            <person name="LaButti K."/>
            <person name="Lindquist E.A."/>
            <person name="Lipzen A."/>
            <person name="Lundell T."/>
            <person name="Morin E."/>
            <person name="Murat C."/>
            <person name="Riley R."/>
            <person name="Ohm R."/>
            <person name="Sun H."/>
            <person name="Tunlid A."/>
            <person name="Henrissat B."/>
            <person name="Grigoriev I.V."/>
            <person name="Hibbett D.S."/>
            <person name="Martin F."/>
        </authorList>
    </citation>
    <scope>NUCLEOTIDE SEQUENCE [LARGE SCALE GENOMIC DNA]</scope>
    <source>
        <strain evidence="3">Zn</strain>
    </source>
</reference>
<reference evidence="2 3" key="1">
    <citation type="submission" date="2014-04" db="EMBL/GenBank/DDBJ databases">
        <authorList>
            <consortium name="DOE Joint Genome Institute"/>
            <person name="Kuo A."/>
            <person name="Martino E."/>
            <person name="Perotto S."/>
            <person name="Kohler A."/>
            <person name="Nagy L.G."/>
            <person name="Floudas D."/>
            <person name="Copeland A."/>
            <person name="Barry K.W."/>
            <person name="Cichocki N."/>
            <person name="Veneault-Fourrey C."/>
            <person name="LaButti K."/>
            <person name="Lindquist E.A."/>
            <person name="Lipzen A."/>
            <person name="Lundell T."/>
            <person name="Morin E."/>
            <person name="Murat C."/>
            <person name="Sun H."/>
            <person name="Tunlid A."/>
            <person name="Henrissat B."/>
            <person name="Grigoriev I.V."/>
            <person name="Hibbett D.S."/>
            <person name="Martin F."/>
            <person name="Nordberg H.P."/>
            <person name="Cantor M.N."/>
            <person name="Hua S.X."/>
        </authorList>
    </citation>
    <scope>NUCLEOTIDE SEQUENCE [LARGE SCALE GENOMIC DNA]</scope>
    <source>
        <strain evidence="2 3">Zn</strain>
    </source>
</reference>
<protein>
    <recommendedName>
        <fullName evidence="1">Heterokaryon incompatibility domain-containing protein</fullName>
    </recommendedName>
</protein>
<dbReference type="EMBL" id="KN832887">
    <property type="protein sequence ID" value="KIM95273.1"/>
    <property type="molecule type" value="Genomic_DNA"/>
</dbReference>
<name>A0A0C3C8P6_OIDMZ</name>
<evidence type="ECO:0000313" key="2">
    <source>
        <dbReference type="EMBL" id="KIM95273.1"/>
    </source>
</evidence>
<dbReference type="OrthoDB" id="5125733at2759"/>
<feature type="non-terminal residue" evidence="2">
    <location>
        <position position="329"/>
    </location>
</feature>
<dbReference type="Proteomes" id="UP000054321">
    <property type="component" value="Unassembled WGS sequence"/>
</dbReference>
<feature type="domain" description="Heterokaryon incompatibility" evidence="1">
    <location>
        <begin position="46"/>
        <end position="199"/>
    </location>
</feature>
<proteinExistence type="predicted"/>
<evidence type="ECO:0000313" key="3">
    <source>
        <dbReference type="Proteomes" id="UP000054321"/>
    </source>
</evidence>
<keyword evidence="3" id="KW-1185">Reference proteome</keyword>
<dbReference type="InterPro" id="IPR010730">
    <property type="entry name" value="HET"/>
</dbReference>
<dbReference type="InParanoid" id="A0A0C3C8P6"/>
<gene>
    <name evidence="2" type="ORF">OIDMADRAFT_72138</name>
</gene>
<accession>A0A0C3C8P6</accession>
<sequence length="329" mass="37308">QSCFEQHSECVKFQTSDWMPTRVLEVDTKTWKLRMPAEENIAIEKYVTLSYCWGKDPFLNLTTGVFNSFKGGHPIAQLPKTFQEAISVANYFGIKYIWIDALCIIQDSTEDWIKESGKMCKVYSNAYCNLIAAASENPHGGLFRRRNRSCPPLATIKPKWANGNQYSMLSSIDSVGAMNLYYDELNSTNTAFRGWILQERILAPRLLCFCNNQVYFECEQGIKSEVCPSGPPSYMNVGCTGSHDGSPMKRWSSLVDEYSACLLTKPSDKLVALSGVADRYSEILNDTYVAGLWQSQLPWNLMWYVQQGQEAKRAETYRAPTWSWASIDG</sequence>
<dbReference type="Pfam" id="PF06985">
    <property type="entry name" value="HET"/>
    <property type="match status" value="1"/>
</dbReference>
<dbReference type="PANTHER" id="PTHR33112">
    <property type="entry name" value="DOMAIN PROTEIN, PUTATIVE-RELATED"/>
    <property type="match status" value="1"/>
</dbReference>
<evidence type="ECO:0000259" key="1">
    <source>
        <dbReference type="Pfam" id="PF06985"/>
    </source>
</evidence>
<dbReference type="PANTHER" id="PTHR33112:SF10">
    <property type="entry name" value="TOL"/>
    <property type="match status" value="1"/>
</dbReference>
<feature type="non-terminal residue" evidence="2">
    <location>
        <position position="1"/>
    </location>
</feature>
<dbReference type="HOGENOM" id="CLU_002639_8_3_1"/>
<dbReference type="AlphaFoldDB" id="A0A0C3C8P6"/>
<organism evidence="2 3">
    <name type="scientific">Oidiodendron maius (strain Zn)</name>
    <dbReference type="NCBI Taxonomy" id="913774"/>
    <lineage>
        <taxon>Eukaryota</taxon>
        <taxon>Fungi</taxon>
        <taxon>Dikarya</taxon>
        <taxon>Ascomycota</taxon>
        <taxon>Pezizomycotina</taxon>
        <taxon>Leotiomycetes</taxon>
        <taxon>Leotiomycetes incertae sedis</taxon>
        <taxon>Myxotrichaceae</taxon>
        <taxon>Oidiodendron</taxon>
    </lineage>
</organism>